<protein>
    <submittedName>
        <fullName evidence="13">Uncharacterized protein</fullName>
    </submittedName>
</protein>
<evidence type="ECO:0000256" key="8">
    <source>
        <dbReference type="ARBA" id="ARBA00022989"/>
    </source>
</evidence>
<dbReference type="CDD" id="cd03250">
    <property type="entry name" value="ABCC_MRP_domain1"/>
    <property type="match status" value="1"/>
</dbReference>
<dbReference type="FunFam" id="3.40.50.300:FF:000610">
    <property type="entry name" value="Multidrug resistance-associated ABC transporter"/>
    <property type="match status" value="1"/>
</dbReference>
<dbReference type="SMART" id="SM00382">
    <property type="entry name" value="AAA"/>
    <property type="match status" value="2"/>
</dbReference>
<sequence length="1214" mass="135327">MRPPSYDSIPLKENDQQTRHPLETASFFSRVFYLWANPLMKLGNQRQLDFADLWPLQRENRCDVVSSEFSVKFRETNSILKAFLALYGWQTATIGVMQFFAMVCSLCGPMVLERVVSNIGVVDVWSLFGLVAALFGTNVLQAILQNQSDLLIEVLYVRLTAALQHLLYEKALVLNAKSRKGTGELTNLFTADMWQVLTLSFTANQVWIVPLQVISVMFLLWQVLGSAMLAGIGIIVLVLTLNRGMATTQKENWKVLMERRDARMKVINEVFNAIANVKMNAWEERYLDMIRELRDAELDSLRRHVWIFGGMSCMHHISLVVLISLSFAQYVFLLGQELTPTKVFTSLALFGMVKEPMMRLPQIIATWMLALVSYHRFADFLALEERDPNCVTSVVSCDDMSIEIRDGSFGWDAKKPFFQDLQLTIKRGEFVVVHGSVGEGKSTLCNILLGELDKYQGSVGVNGRIAYFAQQPWIQNLTVRDNILFGLPYDHAKYTKVIGACALEQDLMLFAAGDLTEIGSKGVNVSGGQKARISLARACYSDADIFILDSPLSAVDAIVQNELYTKCLLDLLRHKTILLVTHNPDIIASPYVDRTIEIKDGILIEKSNTDKKIFTPVASTDGVYAPSSSSAAKGALVVAEERVVGRVSKDIVKSYFEAFGGWPFIIALFSFQALGQVTQIASDLWLSYAISAETSYYLSVYSLIALAAALMNAGRTIMVLRAGIGAAKDLFDGMCRALFYAPLRFFDVTPIGRILNRFSGDMNQVDFPLPGALRYLTSLAFSFIFSLGTTVAVIRTFGLGLVPILWIYYSIASFYVMPAREIERLSKTSKSHMISHIAESIDGVAVIRAFGHVDRFKQVHHKNVDHRNETMFCNDLSGQWFALRIQLIGASMLFVITSSLVFSNLSPGMVGLVFNYSLQIMLQLQGLVQAWSSLETAMVAPERVAEYTNVEQEGMRVVPRSSDSSAWPQDGSITFQGVSYRYKPNDPLVLHDVCFEIQSGEKIGIVGRTGAGKSSLTMALFRINEIASGRIQIGGVSTATIGLKTLRESMAIIPQNPILFKGTLRSYLDPFDDYTDAELWNVVAKVQLTSRLSNEADKLLSVVQENGENFSVGERQMLCMARALLRQCRIVVMDEATAAIDHETDQTLQRVIRQEFATSTVVTIAHRLNTVLDSDRILVLDQGRLVQFDSPSALIQQGHGIFYELCQEGGYLDT</sequence>
<evidence type="ECO:0000259" key="12">
    <source>
        <dbReference type="PROSITE" id="PS50929"/>
    </source>
</evidence>
<dbReference type="GO" id="GO:0016887">
    <property type="term" value="F:ATP hydrolysis activity"/>
    <property type="evidence" value="ECO:0007669"/>
    <property type="project" value="InterPro"/>
</dbReference>
<dbReference type="InterPro" id="IPR044746">
    <property type="entry name" value="ABCC_6TM_D1"/>
</dbReference>
<evidence type="ECO:0000259" key="11">
    <source>
        <dbReference type="PROSITE" id="PS50893"/>
    </source>
</evidence>
<dbReference type="Pfam" id="PF00664">
    <property type="entry name" value="ABC_membrane"/>
    <property type="match status" value="2"/>
</dbReference>
<evidence type="ECO:0000256" key="10">
    <source>
        <dbReference type="SAM" id="Phobius"/>
    </source>
</evidence>
<feature type="transmembrane region" description="Helical" evidence="10">
    <location>
        <begin position="655"/>
        <end position="674"/>
    </location>
</feature>
<dbReference type="InterPro" id="IPR036640">
    <property type="entry name" value="ABC1_TM_sf"/>
</dbReference>
<dbReference type="PANTHER" id="PTHR24223:SF443">
    <property type="entry name" value="MULTIDRUG-RESISTANCE LIKE PROTEIN 1, ISOFORM I"/>
    <property type="match status" value="1"/>
</dbReference>
<evidence type="ECO:0000313" key="13">
    <source>
        <dbReference type="EMBL" id="KAF0739028.1"/>
    </source>
</evidence>
<feature type="transmembrane region" description="Helical" evidence="10">
    <location>
        <begin position="881"/>
        <end position="902"/>
    </location>
</feature>
<feature type="domain" description="ABC transporter" evidence="11">
    <location>
        <begin position="973"/>
        <end position="1207"/>
    </location>
</feature>
<dbReference type="CDD" id="cd18579">
    <property type="entry name" value="ABC_6TM_ABCC_D1"/>
    <property type="match status" value="1"/>
</dbReference>
<dbReference type="SUPFAM" id="SSF52540">
    <property type="entry name" value="P-loop containing nucleoside triphosphate hydrolases"/>
    <property type="match status" value="2"/>
</dbReference>
<dbReference type="Gene3D" id="1.20.1560.10">
    <property type="entry name" value="ABC transporter type 1, transmembrane domain"/>
    <property type="match status" value="2"/>
</dbReference>
<dbReference type="FunFam" id="3.40.50.300:FF:000997">
    <property type="entry name" value="Multidrug resistance-associated protein 1"/>
    <property type="match status" value="1"/>
</dbReference>
<dbReference type="InterPro" id="IPR003439">
    <property type="entry name" value="ABC_transporter-like_ATP-bd"/>
</dbReference>
<evidence type="ECO:0000256" key="3">
    <source>
        <dbReference type="ARBA" id="ARBA00022448"/>
    </source>
</evidence>
<comment type="similarity">
    <text evidence="2">Belongs to the ABC transporter superfamily. ABCC family. Conjugate transporter (TC 3.A.1.208) subfamily.</text>
</comment>
<keyword evidence="8 10" id="KW-1133">Transmembrane helix</keyword>
<keyword evidence="7" id="KW-0067">ATP-binding</keyword>
<dbReference type="PROSITE" id="PS50929">
    <property type="entry name" value="ABC_TM1F"/>
    <property type="match status" value="2"/>
</dbReference>
<feature type="transmembrane region" description="Helical" evidence="10">
    <location>
        <begin position="800"/>
        <end position="817"/>
    </location>
</feature>
<dbReference type="FunFam" id="1.20.1560.10:FF:000063">
    <property type="entry name" value="Multidrug resistance protein ABC transporter"/>
    <property type="match status" value="1"/>
</dbReference>
<feature type="transmembrane region" description="Helical" evidence="10">
    <location>
        <begin position="694"/>
        <end position="713"/>
    </location>
</feature>
<evidence type="ECO:0000256" key="2">
    <source>
        <dbReference type="ARBA" id="ARBA00009726"/>
    </source>
</evidence>
<evidence type="ECO:0000256" key="5">
    <source>
        <dbReference type="ARBA" id="ARBA00022737"/>
    </source>
</evidence>
<dbReference type="InterPro" id="IPR017871">
    <property type="entry name" value="ABC_transporter-like_CS"/>
</dbReference>
<dbReference type="InterPro" id="IPR050173">
    <property type="entry name" value="ABC_transporter_C-like"/>
</dbReference>
<evidence type="ECO:0000256" key="6">
    <source>
        <dbReference type="ARBA" id="ARBA00022741"/>
    </source>
</evidence>
<keyword evidence="3" id="KW-0813">Transport</keyword>
<feature type="domain" description="ABC transporter" evidence="11">
    <location>
        <begin position="402"/>
        <end position="625"/>
    </location>
</feature>
<dbReference type="SUPFAM" id="SSF90123">
    <property type="entry name" value="ABC transporter transmembrane region"/>
    <property type="match status" value="2"/>
</dbReference>
<name>A0A6G0XFK6_9STRA</name>
<dbReference type="PROSITE" id="PS00211">
    <property type="entry name" value="ABC_TRANSPORTER_1"/>
    <property type="match status" value="1"/>
</dbReference>
<keyword evidence="6" id="KW-0547">Nucleotide-binding</keyword>
<dbReference type="AlphaFoldDB" id="A0A6G0XFK6"/>
<dbReference type="InterPro" id="IPR011527">
    <property type="entry name" value="ABC1_TM_dom"/>
</dbReference>
<evidence type="ECO:0000256" key="1">
    <source>
        <dbReference type="ARBA" id="ARBA00004128"/>
    </source>
</evidence>
<keyword evidence="5" id="KW-0677">Repeat</keyword>
<feature type="domain" description="ABC transmembrane type-1" evidence="12">
    <location>
        <begin position="92"/>
        <end position="369"/>
    </location>
</feature>
<dbReference type="EMBL" id="VJMJ01000067">
    <property type="protein sequence ID" value="KAF0739028.1"/>
    <property type="molecule type" value="Genomic_DNA"/>
</dbReference>
<dbReference type="InterPro" id="IPR044726">
    <property type="entry name" value="ABCC_6TM_D2"/>
</dbReference>
<dbReference type="Gene3D" id="3.40.50.300">
    <property type="entry name" value="P-loop containing nucleotide triphosphate hydrolases"/>
    <property type="match status" value="2"/>
</dbReference>
<organism evidence="13 14">
    <name type="scientific">Aphanomyces euteiches</name>
    <dbReference type="NCBI Taxonomy" id="100861"/>
    <lineage>
        <taxon>Eukaryota</taxon>
        <taxon>Sar</taxon>
        <taxon>Stramenopiles</taxon>
        <taxon>Oomycota</taxon>
        <taxon>Saprolegniomycetes</taxon>
        <taxon>Saprolegniales</taxon>
        <taxon>Verrucalvaceae</taxon>
        <taxon>Aphanomyces</taxon>
    </lineage>
</organism>
<feature type="transmembrane region" description="Helical" evidence="10">
    <location>
        <begin position="219"/>
        <end position="241"/>
    </location>
</feature>
<proteinExistence type="inferred from homology"/>
<reference evidence="13 14" key="1">
    <citation type="submission" date="2019-07" db="EMBL/GenBank/DDBJ databases">
        <title>Genomics analysis of Aphanomyces spp. identifies a new class of oomycete effector associated with host adaptation.</title>
        <authorList>
            <person name="Gaulin E."/>
        </authorList>
    </citation>
    <scope>NUCLEOTIDE SEQUENCE [LARGE SCALE GENOMIC DNA]</scope>
    <source>
        <strain evidence="13 14">ATCC 201684</strain>
    </source>
</reference>
<accession>A0A6G0XFK6</accession>
<comment type="caution">
    <text evidence="13">The sequence shown here is derived from an EMBL/GenBank/DDBJ whole genome shotgun (WGS) entry which is preliminary data.</text>
</comment>
<dbReference type="PROSITE" id="PS50893">
    <property type="entry name" value="ABC_TRANSPORTER_2"/>
    <property type="match status" value="2"/>
</dbReference>
<dbReference type="PANTHER" id="PTHR24223">
    <property type="entry name" value="ATP-BINDING CASSETTE SUB-FAMILY C"/>
    <property type="match status" value="1"/>
</dbReference>
<dbReference type="InterPro" id="IPR003593">
    <property type="entry name" value="AAA+_ATPase"/>
</dbReference>
<dbReference type="GO" id="GO:0005524">
    <property type="term" value="F:ATP binding"/>
    <property type="evidence" value="ECO:0007669"/>
    <property type="project" value="UniProtKB-KW"/>
</dbReference>
<feature type="domain" description="ABC transmembrane type-1" evidence="12">
    <location>
        <begin position="666"/>
        <end position="936"/>
    </location>
</feature>
<evidence type="ECO:0000313" key="14">
    <source>
        <dbReference type="Proteomes" id="UP000481153"/>
    </source>
</evidence>
<evidence type="ECO:0000256" key="4">
    <source>
        <dbReference type="ARBA" id="ARBA00022692"/>
    </source>
</evidence>
<dbReference type="Proteomes" id="UP000481153">
    <property type="component" value="Unassembled WGS sequence"/>
</dbReference>
<gene>
    <name evidence="13" type="ORF">Ae201684_005214</name>
</gene>
<keyword evidence="4 10" id="KW-0812">Transmembrane</keyword>
<feature type="transmembrane region" description="Helical" evidence="10">
    <location>
        <begin position="772"/>
        <end position="794"/>
    </location>
</feature>
<dbReference type="GO" id="GO:0005774">
    <property type="term" value="C:vacuolar membrane"/>
    <property type="evidence" value="ECO:0007669"/>
    <property type="project" value="UniProtKB-SubCell"/>
</dbReference>
<keyword evidence="14" id="KW-1185">Reference proteome</keyword>
<dbReference type="GO" id="GO:0140359">
    <property type="term" value="F:ABC-type transporter activity"/>
    <property type="evidence" value="ECO:0007669"/>
    <property type="project" value="InterPro"/>
</dbReference>
<dbReference type="CDD" id="cd18580">
    <property type="entry name" value="ABC_6TM_ABCC_D2"/>
    <property type="match status" value="1"/>
</dbReference>
<evidence type="ECO:0000256" key="9">
    <source>
        <dbReference type="ARBA" id="ARBA00023136"/>
    </source>
</evidence>
<dbReference type="InterPro" id="IPR027417">
    <property type="entry name" value="P-loop_NTPase"/>
</dbReference>
<comment type="subcellular location">
    <subcellularLocation>
        <location evidence="1">Vacuole membrane</location>
        <topology evidence="1">Multi-pass membrane protein</topology>
    </subcellularLocation>
</comment>
<dbReference type="Pfam" id="PF00005">
    <property type="entry name" value="ABC_tran"/>
    <property type="match status" value="2"/>
</dbReference>
<keyword evidence="9 10" id="KW-0472">Membrane</keyword>
<evidence type="ECO:0000256" key="7">
    <source>
        <dbReference type="ARBA" id="ARBA00022840"/>
    </source>
</evidence>
<dbReference type="VEuPathDB" id="FungiDB:AeMF1_013384"/>
<dbReference type="CDD" id="cd03244">
    <property type="entry name" value="ABCC_MRP_domain2"/>
    <property type="match status" value="1"/>
</dbReference>
<feature type="transmembrane region" description="Helical" evidence="10">
    <location>
        <begin position="87"/>
        <end position="112"/>
    </location>
</feature>
<feature type="transmembrane region" description="Helical" evidence="10">
    <location>
        <begin position="124"/>
        <end position="144"/>
    </location>
</feature>